<evidence type="ECO:0000256" key="1">
    <source>
        <dbReference type="ARBA" id="ARBA00010679"/>
    </source>
</evidence>
<gene>
    <name evidence="11" type="primary">Ogg1</name>
</gene>
<keyword evidence="5" id="KW-0234">DNA repair</keyword>
<organism evidence="11">
    <name type="scientific">Phallusia mammillata</name>
    <dbReference type="NCBI Taxonomy" id="59560"/>
    <lineage>
        <taxon>Eukaryota</taxon>
        <taxon>Metazoa</taxon>
        <taxon>Chordata</taxon>
        <taxon>Tunicata</taxon>
        <taxon>Ascidiacea</taxon>
        <taxon>Phlebobranchia</taxon>
        <taxon>Ascidiidae</taxon>
        <taxon>Phallusia</taxon>
    </lineage>
</organism>
<evidence type="ECO:0000259" key="10">
    <source>
        <dbReference type="SMART" id="SM00478"/>
    </source>
</evidence>
<dbReference type="GO" id="GO:0140078">
    <property type="term" value="F:class I DNA-(apurinic or apyrimidinic site) endonuclease activity"/>
    <property type="evidence" value="ECO:0007669"/>
    <property type="project" value="UniProtKB-EC"/>
</dbReference>
<keyword evidence="7" id="KW-0511">Multifunctional enzyme</keyword>
<keyword evidence="3" id="KW-0227">DNA damage</keyword>
<dbReference type="SMART" id="SM00478">
    <property type="entry name" value="ENDO3c"/>
    <property type="match status" value="1"/>
</dbReference>
<keyword evidence="6 11" id="KW-0456">Lyase</keyword>
<dbReference type="PANTHER" id="PTHR10242:SF2">
    <property type="entry name" value="N-GLYCOSYLASE_DNA LYASE"/>
    <property type="match status" value="1"/>
</dbReference>
<dbReference type="Gene3D" id="3.30.310.40">
    <property type="match status" value="1"/>
</dbReference>
<dbReference type="PANTHER" id="PTHR10242">
    <property type="entry name" value="8-OXOGUANINE DNA GLYCOSYLASE"/>
    <property type="match status" value="1"/>
</dbReference>
<evidence type="ECO:0000256" key="7">
    <source>
        <dbReference type="ARBA" id="ARBA00023268"/>
    </source>
</evidence>
<keyword evidence="8" id="KW-0326">Glycosidase</keyword>
<keyword evidence="4" id="KW-0378">Hydrolase</keyword>
<dbReference type="Gene3D" id="1.10.1670.10">
    <property type="entry name" value="Helix-hairpin-Helix base-excision DNA repair enzymes (C-terminal)"/>
    <property type="match status" value="1"/>
</dbReference>
<evidence type="ECO:0000256" key="6">
    <source>
        <dbReference type="ARBA" id="ARBA00023239"/>
    </source>
</evidence>
<comment type="similarity">
    <text evidence="1">Belongs to the type-1 OGG1 family.</text>
</comment>
<dbReference type="SUPFAM" id="SSF55945">
    <property type="entry name" value="TATA-box binding protein-like"/>
    <property type="match status" value="1"/>
</dbReference>
<accession>A0A6F9DM97</accession>
<dbReference type="GO" id="GO:0003684">
    <property type="term" value="F:damaged DNA binding"/>
    <property type="evidence" value="ECO:0007669"/>
    <property type="project" value="InterPro"/>
</dbReference>
<sequence>MNKISCRNKQFQLKLNLTCGQSFRWRCVDENLLIGVFSHRVWLLYQKEHCINYKVLACPHWSATSSNLPGKRKQSLTINDIRSLSSLSGHLNKLSHRKCNCGEAEQALLEDYLQINVCWSDLLSEWILKDKRFLKTGNSSQGIHVLRQDPVETLISFLCSVNNSIYRIVPLVEKLCNQFGDKLFECEGKMLHDFPDLQTLSRDENIPKLRNLGFGYRAEFIVKCAKKVLNNGGEKWMMSLRSDNYETASEKLVQLPGVGHKVADCVCLMALDKPEAVPVDTHVRQIANRDYAYKVAAKSLTPNAYRQIGKFLYN</sequence>
<evidence type="ECO:0000256" key="3">
    <source>
        <dbReference type="ARBA" id="ARBA00022763"/>
    </source>
</evidence>
<dbReference type="EC" id="4.2.99.18" evidence="2"/>
<dbReference type="GO" id="GO:0006285">
    <property type="term" value="P:base-excision repair, AP site formation"/>
    <property type="evidence" value="ECO:0007669"/>
    <property type="project" value="TreeGrafter"/>
</dbReference>
<dbReference type="CDD" id="cd00056">
    <property type="entry name" value="ENDO3c"/>
    <property type="match status" value="1"/>
</dbReference>
<evidence type="ECO:0000256" key="9">
    <source>
        <dbReference type="ARBA" id="ARBA00044632"/>
    </source>
</evidence>
<dbReference type="InterPro" id="IPR012904">
    <property type="entry name" value="OGG_N"/>
</dbReference>
<dbReference type="InterPro" id="IPR023170">
    <property type="entry name" value="HhH_base_excis_C"/>
</dbReference>
<evidence type="ECO:0000256" key="2">
    <source>
        <dbReference type="ARBA" id="ARBA00012720"/>
    </source>
</evidence>
<evidence type="ECO:0000256" key="4">
    <source>
        <dbReference type="ARBA" id="ARBA00022801"/>
    </source>
</evidence>
<dbReference type="AlphaFoldDB" id="A0A6F9DM97"/>
<evidence type="ECO:0000256" key="5">
    <source>
        <dbReference type="ARBA" id="ARBA00023204"/>
    </source>
</evidence>
<protein>
    <recommendedName>
        <fullName evidence="2">DNA-(apurinic or apyrimidinic site) lyase</fullName>
        <ecNumber evidence="2">4.2.99.18</ecNumber>
    </recommendedName>
</protein>
<reference evidence="11" key="1">
    <citation type="submission" date="2020-04" db="EMBL/GenBank/DDBJ databases">
        <authorList>
            <person name="Neveu A P."/>
        </authorList>
    </citation>
    <scope>NUCLEOTIDE SEQUENCE</scope>
    <source>
        <tissue evidence="11">Whole embryo</tissue>
    </source>
</reference>
<feature type="domain" description="HhH-GPD" evidence="10">
    <location>
        <begin position="159"/>
        <end position="308"/>
    </location>
</feature>
<dbReference type="GO" id="GO:0005634">
    <property type="term" value="C:nucleus"/>
    <property type="evidence" value="ECO:0007669"/>
    <property type="project" value="TreeGrafter"/>
</dbReference>
<dbReference type="SUPFAM" id="SSF48150">
    <property type="entry name" value="DNA-glycosylase"/>
    <property type="match status" value="1"/>
</dbReference>
<name>A0A6F9DM97_9ASCI</name>
<dbReference type="InterPro" id="IPR003265">
    <property type="entry name" value="HhH-GPD_domain"/>
</dbReference>
<proteinExistence type="evidence at transcript level"/>
<evidence type="ECO:0000256" key="8">
    <source>
        <dbReference type="ARBA" id="ARBA00023295"/>
    </source>
</evidence>
<comment type="catalytic activity">
    <reaction evidence="9">
        <text>2'-deoxyribonucleotide-(2'-deoxyribose 5'-phosphate)-2'-deoxyribonucleotide-DNA = a 3'-end 2'-deoxyribonucleotide-(2,3-dehydro-2,3-deoxyribose 5'-phosphate)-DNA + a 5'-end 5'-phospho-2'-deoxyribonucleoside-DNA + H(+)</text>
        <dbReference type="Rhea" id="RHEA:66592"/>
        <dbReference type="Rhea" id="RHEA-COMP:13180"/>
        <dbReference type="Rhea" id="RHEA-COMP:16897"/>
        <dbReference type="Rhea" id="RHEA-COMP:17067"/>
        <dbReference type="ChEBI" id="CHEBI:15378"/>
        <dbReference type="ChEBI" id="CHEBI:136412"/>
        <dbReference type="ChEBI" id="CHEBI:157695"/>
        <dbReference type="ChEBI" id="CHEBI:167181"/>
        <dbReference type="EC" id="4.2.99.18"/>
    </reaction>
</comment>
<dbReference type="InterPro" id="IPR011257">
    <property type="entry name" value="DNA_glycosylase"/>
</dbReference>
<dbReference type="EMBL" id="LR788695">
    <property type="protein sequence ID" value="CAB3264557.1"/>
    <property type="molecule type" value="mRNA"/>
</dbReference>
<evidence type="ECO:0000313" key="11">
    <source>
        <dbReference type="EMBL" id="CAB3264557.1"/>
    </source>
</evidence>
<dbReference type="InterPro" id="IPR052054">
    <property type="entry name" value="Oxidative_DNA_repair_enzyme"/>
</dbReference>
<dbReference type="GO" id="GO:0006289">
    <property type="term" value="P:nucleotide-excision repair"/>
    <property type="evidence" value="ECO:0007669"/>
    <property type="project" value="InterPro"/>
</dbReference>
<dbReference type="Pfam" id="PF00730">
    <property type="entry name" value="HhH-GPD"/>
    <property type="match status" value="1"/>
</dbReference>
<dbReference type="Pfam" id="PF07934">
    <property type="entry name" value="OGG_N"/>
    <property type="match status" value="1"/>
</dbReference>
<dbReference type="GO" id="GO:0034039">
    <property type="term" value="F:8-oxo-7,8-dihydroguanine DNA N-glycosylase activity"/>
    <property type="evidence" value="ECO:0007669"/>
    <property type="project" value="TreeGrafter"/>
</dbReference>
<dbReference type="Gene3D" id="1.10.340.30">
    <property type="entry name" value="Hypothetical protein, domain 2"/>
    <property type="match status" value="1"/>
</dbReference>